<organism evidence="1 2">
    <name type="scientific">candidate division MSBL1 archaeon SCGC-AAA259E22</name>
    <dbReference type="NCBI Taxonomy" id="1698265"/>
    <lineage>
        <taxon>Archaea</taxon>
        <taxon>Methanobacteriati</taxon>
        <taxon>Methanobacteriota</taxon>
        <taxon>candidate division MSBL1</taxon>
    </lineage>
</organism>
<dbReference type="PANTHER" id="PTHR10151">
    <property type="entry name" value="ECTONUCLEOTIDE PYROPHOSPHATASE/PHOSPHODIESTERASE"/>
    <property type="match status" value="1"/>
</dbReference>
<dbReference type="SUPFAM" id="SSF53649">
    <property type="entry name" value="Alkaline phosphatase-like"/>
    <property type="match status" value="1"/>
</dbReference>
<protein>
    <recommendedName>
        <fullName evidence="3">Phosphodiesterase</fullName>
    </recommendedName>
</protein>
<reference evidence="1 2" key="1">
    <citation type="journal article" date="2016" name="Sci. Rep.">
        <title>Metabolic traits of an uncultured archaeal lineage -MSBL1- from brine pools of the Red Sea.</title>
        <authorList>
            <person name="Mwirichia R."/>
            <person name="Alam I."/>
            <person name="Rashid M."/>
            <person name="Vinu M."/>
            <person name="Ba-Alawi W."/>
            <person name="Anthony Kamau A."/>
            <person name="Kamanda Ngugi D."/>
            <person name="Goker M."/>
            <person name="Klenk H.P."/>
            <person name="Bajic V."/>
            <person name="Stingl U."/>
        </authorList>
    </citation>
    <scope>NUCLEOTIDE SEQUENCE [LARGE SCALE GENOMIC DNA]</scope>
    <source>
        <strain evidence="1">SCGC-AAA259E22</strain>
    </source>
</reference>
<dbReference type="EMBL" id="LHXP01000016">
    <property type="protein sequence ID" value="KXA93525.1"/>
    <property type="molecule type" value="Genomic_DNA"/>
</dbReference>
<dbReference type="PANTHER" id="PTHR10151:SF120">
    <property type="entry name" value="BIS(5'-ADENOSYL)-TRIPHOSPHATASE"/>
    <property type="match status" value="1"/>
</dbReference>
<sequence>MIFIDGLGLKQFQYFDNKLESNTLSSLKERGIFLPVKSVIPSETFASTYSIFSGKDTTEHPFVGNRFCIPTSDGLKEFDLKDREGVKKARNEFQKDIEPNFFEVAEKEGYNIRYISQAADESRFTKDLILGGCSGVSFTHKSRLGEIFKTSFSFISNSVEDDQNFVLQIYIDEADRKWHDDGPYSHRIMEEISDKIGTFLGLLANNIDLSSTLLVIFSDHGIVRTPLDIFYEELEAGERDVLFESGMRYTSFYLDPPRKGKAEKIGENIDDDLDVIIKRNSKWSDSKTFPDLLIYPKSNLKFSRKEKIPEEETAPAFQHFGVHGGASFDERFGILTMYSLGEPPE</sequence>
<dbReference type="Proteomes" id="UP000070657">
    <property type="component" value="Unassembled WGS sequence"/>
</dbReference>
<comment type="caution">
    <text evidence="1">The sequence shown here is derived from an EMBL/GenBank/DDBJ whole genome shotgun (WGS) entry which is preliminary data.</text>
</comment>
<gene>
    <name evidence="1" type="ORF">AKJ66_01870</name>
</gene>
<dbReference type="Gene3D" id="3.40.720.10">
    <property type="entry name" value="Alkaline Phosphatase, subunit A"/>
    <property type="match status" value="1"/>
</dbReference>
<dbReference type="AlphaFoldDB" id="A0A133UH59"/>
<dbReference type="Pfam" id="PF01663">
    <property type="entry name" value="Phosphodiest"/>
    <property type="match status" value="1"/>
</dbReference>
<evidence type="ECO:0008006" key="3">
    <source>
        <dbReference type="Google" id="ProtNLM"/>
    </source>
</evidence>
<accession>A0A133UH59</accession>
<keyword evidence="2" id="KW-1185">Reference proteome</keyword>
<dbReference type="InterPro" id="IPR002591">
    <property type="entry name" value="Phosphodiest/P_Trfase"/>
</dbReference>
<evidence type="ECO:0000313" key="1">
    <source>
        <dbReference type="EMBL" id="KXA93525.1"/>
    </source>
</evidence>
<name>A0A133UH59_9EURY</name>
<evidence type="ECO:0000313" key="2">
    <source>
        <dbReference type="Proteomes" id="UP000070657"/>
    </source>
</evidence>
<dbReference type="InterPro" id="IPR017850">
    <property type="entry name" value="Alkaline_phosphatase_core_sf"/>
</dbReference>
<proteinExistence type="predicted"/>
<dbReference type="GO" id="GO:0016787">
    <property type="term" value="F:hydrolase activity"/>
    <property type="evidence" value="ECO:0007669"/>
    <property type="project" value="UniProtKB-ARBA"/>
</dbReference>